<feature type="coiled-coil region" evidence="1">
    <location>
        <begin position="143"/>
        <end position="174"/>
    </location>
</feature>
<evidence type="ECO:0000256" key="1">
    <source>
        <dbReference type="SAM" id="Coils"/>
    </source>
</evidence>
<dbReference type="AlphaFoldDB" id="A0A9K3EN53"/>
<protein>
    <submittedName>
        <fullName evidence="2">Uncharacterized protein</fullName>
    </submittedName>
</protein>
<accession>A0A9K3EN53</accession>
<comment type="caution">
    <text evidence="2">The sequence shown here is derived from an EMBL/GenBank/DDBJ whole genome shotgun (WGS) entry which is preliminary data.</text>
</comment>
<proteinExistence type="predicted"/>
<reference evidence="2" key="1">
    <citation type="journal article" date="2017" name="Nature">
        <title>The sunflower genome provides insights into oil metabolism, flowering and Asterid evolution.</title>
        <authorList>
            <person name="Badouin H."/>
            <person name="Gouzy J."/>
            <person name="Grassa C.J."/>
            <person name="Murat F."/>
            <person name="Staton S.E."/>
            <person name="Cottret L."/>
            <person name="Lelandais-Briere C."/>
            <person name="Owens G.L."/>
            <person name="Carrere S."/>
            <person name="Mayjonade B."/>
            <person name="Legrand L."/>
            <person name="Gill N."/>
            <person name="Kane N.C."/>
            <person name="Bowers J.E."/>
            <person name="Hubner S."/>
            <person name="Bellec A."/>
            <person name="Berard A."/>
            <person name="Berges H."/>
            <person name="Blanchet N."/>
            <person name="Boniface M.C."/>
            <person name="Brunel D."/>
            <person name="Catrice O."/>
            <person name="Chaidir N."/>
            <person name="Claudel C."/>
            <person name="Donnadieu C."/>
            <person name="Faraut T."/>
            <person name="Fievet G."/>
            <person name="Helmstetter N."/>
            <person name="King M."/>
            <person name="Knapp S.J."/>
            <person name="Lai Z."/>
            <person name="Le Paslier M.C."/>
            <person name="Lippi Y."/>
            <person name="Lorenzon L."/>
            <person name="Mandel J.R."/>
            <person name="Marage G."/>
            <person name="Marchand G."/>
            <person name="Marquand E."/>
            <person name="Bret-Mestries E."/>
            <person name="Morien E."/>
            <person name="Nambeesan S."/>
            <person name="Nguyen T."/>
            <person name="Pegot-Espagnet P."/>
            <person name="Pouilly N."/>
            <person name="Raftis F."/>
            <person name="Sallet E."/>
            <person name="Schiex T."/>
            <person name="Thomas J."/>
            <person name="Vandecasteele C."/>
            <person name="Vares D."/>
            <person name="Vear F."/>
            <person name="Vautrin S."/>
            <person name="Crespi M."/>
            <person name="Mangin B."/>
            <person name="Burke J.M."/>
            <person name="Salse J."/>
            <person name="Munos S."/>
            <person name="Vincourt P."/>
            <person name="Rieseberg L.H."/>
            <person name="Langlade N.B."/>
        </authorList>
    </citation>
    <scope>NUCLEOTIDE SEQUENCE</scope>
    <source>
        <tissue evidence="2">Leaves</tissue>
    </source>
</reference>
<evidence type="ECO:0000313" key="2">
    <source>
        <dbReference type="EMBL" id="KAF5774994.1"/>
    </source>
</evidence>
<dbReference type="Gramene" id="mRNA:HanXRQr2_Chr13g0607081">
    <property type="protein sequence ID" value="mRNA:HanXRQr2_Chr13g0607081"/>
    <property type="gene ID" value="HanXRQr2_Chr13g0607081"/>
</dbReference>
<keyword evidence="3" id="KW-1185">Reference proteome</keyword>
<name>A0A9K3EN53_HELAN</name>
<evidence type="ECO:0000313" key="3">
    <source>
        <dbReference type="Proteomes" id="UP000215914"/>
    </source>
</evidence>
<reference evidence="2" key="2">
    <citation type="submission" date="2020-06" db="EMBL/GenBank/DDBJ databases">
        <title>Helianthus annuus Genome sequencing and assembly Release 2.</title>
        <authorList>
            <person name="Gouzy J."/>
            <person name="Langlade N."/>
            <person name="Munos S."/>
        </authorList>
    </citation>
    <scope>NUCLEOTIDE SEQUENCE</scope>
    <source>
        <tissue evidence="2">Leaves</tissue>
    </source>
</reference>
<dbReference type="EMBL" id="MNCJ02000328">
    <property type="protein sequence ID" value="KAF5774994.1"/>
    <property type="molecule type" value="Genomic_DNA"/>
</dbReference>
<feature type="coiled-coil region" evidence="1">
    <location>
        <begin position="52"/>
        <end position="86"/>
    </location>
</feature>
<keyword evidence="1" id="KW-0175">Coiled coil</keyword>
<gene>
    <name evidence="2" type="ORF">HanXRQr2_Chr13g0607081</name>
</gene>
<organism evidence="2 3">
    <name type="scientific">Helianthus annuus</name>
    <name type="common">Common sunflower</name>
    <dbReference type="NCBI Taxonomy" id="4232"/>
    <lineage>
        <taxon>Eukaryota</taxon>
        <taxon>Viridiplantae</taxon>
        <taxon>Streptophyta</taxon>
        <taxon>Embryophyta</taxon>
        <taxon>Tracheophyta</taxon>
        <taxon>Spermatophyta</taxon>
        <taxon>Magnoliopsida</taxon>
        <taxon>eudicotyledons</taxon>
        <taxon>Gunneridae</taxon>
        <taxon>Pentapetalae</taxon>
        <taxon>asterids</taxon>
        <taxon>campanulids</taxon>
        <taxon>Asterales</taxon>
        <taxon>Asteraceae</taxon>
        <taxon>Asteroideae</taxon>
        <taxon>Heliantheae alliance</taxon>
        <taxon>Heliantheae</taxon>
        <taxon>Helianthus</taxon>
    </lineage>
</organism>
<sequence>MKNQDLGALVLSNQAQSNIFVTELYRRWVEAESVRENLENETLSLKRKIQRAPDTEKKIAQLTQDLQSQQEKVKSLTTQNQSSQAAAASAAEDHDRIYAELKSFAESLKKKDEEHKVAMAKMEESFANACLAYANMMAGDADLKAQIKEMKGHEEEIKAENASLKARVEDLQGTKTWLLLKGAQLLAKNIHKGPEMTVAVAAVNNAMSDVGINSGLQQGYVHALKKKIPFAEVPLLNRNAGEELNTVVANFDSLSFPVIEDLPKLVHEPLSKIKDALYFASGGTPKE</sequence>
<dbReference type="Proteomes" id="UP000215914">
    <property type="component" value="Unassembled WGS sequence"/>
</dbReference>